<evidence type="ECO:0000313" key="1">
    <source>
        <dbReference type="EMBL" id="KAI3775627.1"/>
    </source>
</evidence>
<proteinExistence type="predicted"/>
<gene>
    <name evidence="1" type="ORF">L1987_50208</name>
</gene>
<keyword evidence="2" id="KW-1185">Reference proteome</keyword>
<organism evidence="1 2">
    <name type="scientific">Smallanthus sonchifolius</name>
    <dbReference type="NCBI Taxonomy" id="185202"/>
    <lineage>
        <taxon>Eukaryota</taxon>
        <taxon>Viridiplantae</taxon>
        <taxon>Streptophyta</taxon>
        <taxon>Embryophyta</taxon>
        <taxon>Tracheophyta</taxon>
        <taxon>Spermatophyta</taxon>
        <taxon>Magnoliopsida</taxon>
        <taxon>eudicotyledons</taxon>
        <taxon>Gunneridae</taxon>
        <taxon>Pentapetalae</taxon>
        <taxon>asterids</taxon>
        <taxon>campanulids</taxon>
        <taxon>Asterales</taxon>
        <taxon>Asteraceae</taxon>
        <taxon>Asteroideae</taxon>
        <taxon>Heliantheae alliance</taxon>
        <taxon>Millerieae</taxon>
        <taxon>Smallanthus</taxon>
    </lineage>
</organism>
<sequence length="867" mass="95624">MPLTIHPAFVSSDHENSNSTLTMSLKRNTVVGTDLRLPPLLNIKASCFHRPWRRKRSTYLVIRSNHHLTSSSHHNSFHAFLSQLDLLTPALGFTTALALLYKFNSTTHQIGDWTLFTSPTPFNRFIKLRCASLLLEDSNEKLVEEDGRVVSFDSGRIQQIHVDDGKQLFYQRICINTDDGGVVSLDWPANLELTLEQGLDTTILIVPGTTHGSMDENVKSFVFECLTRGCFPIIMNPRGCARSPLTTPRLFTPADSDDICTAVQFINRARPWTTFMGVGFGFGANMLTKYLAEVGEETPLTAATCLDNPFDLERASNHVYVDQNLTNGLIDMLQSNKELFLGRSKGFDVEKALQAKSLKDFEEAISMVSYGFDSIEEYYVSSGTRDLVGNVKIPLLFIQSSAMASFSIPRGLIAENPFTSLLICTFQSDDKSTTGASDVSWCRHLVVEWLTAVELGLLKGRHPLLEDSDVTISPSKQMTSHASSRSKKFLNFHQLDGNTSHPWKKMLKRSDEYVNSSSGLDLQMSKVKDKDTINGMVTQKSVVDLKDGDVDSERGKVLQATEVVMNMLDVTMPEALSEEQKLKVLTAVSQGETLMNALQDAVPEDVRGKLTSSVTTILENQKKNLNGLSHVPDGTSALNTEMQERSVGLSSVEKERNASELDTSFTEEDSNNHPSSKNDASEPTEAHTLGNFDDDSRLQLTSHQGGENSNSGTASNRDLLGSDGFSKEKDAQFHDSDSSVMPDISRKMEKSEDHISDRVNLGPEGGINVEKDNQHKDASEYSTDVSTLPRTEKSSASSTEMAKDDGEKQKKEESSAQPVPSSNSPSFSVSQALDALTGMDDSTQVAVNSVFSVIEDVITQQRQWICS</sequence>
<reference evidence="1 2" key="2">
    <citation type="journal article" date="2022" name="Mol. Ecol. Resour.">
        <title>The genomes of chicory, endive, great burdock and yacon provide insights into Asteraceae paleo-polyploidization history and plant inulin production.</title>
        <authorList>
            <person name="Fan W."/>
            <person name="Wang S."/>
            <person name="Wang H."/>
            <person name="Wang A."/>
            <person name="Jiang F."/>
            <person name="Liu H."/>
            <person name="Zhao H."/>
            <person name="Xu D."/>
            <person name="Zhang Y."/>
        </authorList>
    </citation>
    <scope>NUCLEOTIDE SEQUENCE [LARGE SCALE GENOMIC DNA]</scope>
    <source>
        <strain evidence="2">cv. Yunnan</strain>
        <tissue evidence="1">Leaves</tissue>
    </source>
</reference>
<dbReference type="EMBL" id="CM042033">
    <property type="protein sequence ID" value="KAI3775627.1"/>
    <property type="molecule type" value="Genomic_DNA"/>
</dbReference>
<protein>
    <submittedName>
        <fullName evidence="1">Uncharacterized protein</fullName>
    </submittedName>
</protein>
<evidence type="ECO:0000313" key="2">
    <source>
        <dbReference type="Proteomes" id="UP001056120"/>
    </source>
</evidence>
<comment type="caution">
    <text evidence="1">The sequence shown here is derived from an EMBL/GenBank/DDBJ whole genome shotgun (WGS) entry which is preliminary data.</text>
</comment>
<dbReference type="Proteomes" id="UP001056120">
    <property type="component" value="Linkage Group LG16"/>
</dbReference>
<accession>A0ACB9FWU3</accession>
<name>A0ACB9FWU3_9ASTR</name>
<reference evidence="2" key="1">
    <citation type="journal article" date="2022" name="Mol. Ecol. Resour.">
        <title>The genomes of chicory, endive, great burdock and yacon provide insights into Asteraceae palaeo-polyploidization history and plant inulin production.</title>
        <authorList>
            <person name="Fan W."/>
            <person name="Wang S."/>
            <person name="Wang H."/>
            <person name="Wang A."/>
            <person name="Jiang F."/>
            <person name="Liu H."/>
            <person name="Zhao H."/>
            <person name="Xu D."/>
            <person name="Zhang Y."/>
        </authorList>
    </citation>
    <scope>NUCLEOTIDE SEQUENCE [LARGE SCALE GENOMIC DNA]</scope>
    <source>
        <strain evidence="2">cv. Yunnan</strain>
    </source>
</reference>